<evidence type="ECO:0000256" key="1">
    <source>
        <dbReference type="SAM" id="MobiDB-lite"/>
    </source>
</evidence>
<comment type="caution">
    <text evidence="2">The sequence shown here is derived from an EMBL/GenBank/DDBJ whole genome shotgun (WGS) entry which is preliminary data.</text>
</comment>
<dbReference type="InterPro" id="IPR025625">
    <property type="entry name" value="YuzL"/>
</dbReference>
<name>A0A561DRM7_9BACI</name>
<protein>
    <submittedName>
        <fullName evidence="2">YuzL-like protein</fullName>
    </submittedName>
</protein>
<evidence type="ECO:0000313" key="2">
    <source>
        <dbReference type="EMBL" id="TWE06008.1"/>
    </source>
</evidence>
<accession>A0A561DRM7</accession>
<dbReference type="EMBL" id="VIVN01000002">
    <property type="protein sequence ID" value="TWE06008.1"/>
    <property type="molecule type" value="Genomic_DNA"/>
</dbReference>
<sequence length="46" mass="4928">MSRGRKGKADPSTIGLNSSQVEGQGTTTTETGSTEVPSSRKKQKRY</sequence>
<gene>
    <name evidence="2" type="ORF">FB550_10223</name>
</gene>
<keyword evidence="3" id="KW-1185">Reference proteome</keyword>
<proteinExistence type="predicted"/>
<dbReference type="RefSeq" id="WP_098529316.1">
    <property type="nucleotide sequence ID" value="NZ_VIVN01000002.1"/>
</dbReference>
<dbReference type="Pfam" id="PF14115">
    <property type="entry name" value="YuzL"/>
    <property type="match status" value="1"/>
</dbReference>
<feature type="compositionally biased region" description="Low complexity" evidence="1">
    <location>
        <begin position="18"/>
        <end position="36"/>
    </location>
</feature>
<reference evidence="2 3" key="1">
    <citation type="submission" date="2019-06" db="EMBL/GenBank/DDBJ databases">
        <title>Sorghum-associated microbial communities from plants grown in Nebraska, USA.</title>
        <authorList>
            <person name="Schachtman D."/>
        </authorList>
    </citation>
    <scope>NUCLEOTIDE SEQUENCE [LARGE SCALE GENOMIC DNA]</scope>
    <source>
        <strain evidence="2 3">2482</strain>
    </source>
</reference>
<dbReference type="Proteomes" id="UP000319671">
    <property type="component" value="Unassembled WGS sequence"/>
</dbReference>
<evidence type="ECO:0000313" key="3">
    <source>
        <dbReference type="Proteomes" id="UP000319671"/>
    </source>
</evidence>
<feature type="region of interest" description="Disordered" evidence="1">
    <location>
        <begin position="1"/>
        <end position="46"/>
    </location>
</feature>
<dbReference type="AlphaFoldDB" id="A0A561DRM7"/>
<organism evidence="2 3">
    <name type="scientific">Neobacillus bataviensis</name>
    <dbReference type="NCBI Taxonomy" id="220685"/>
    <lineage>
        <taxon>Bacteria</taxon>
        <taxon>Bacillati</taxon>
        <taxon>Bacillota</taxon>
        <taxon>Bacilli</taxon>
        <taxon>Bacillales</taxon>
        <taxon>Bacillaceae</taxon>
        <taxon>Neobacillus</taxon>
    </lineage>
</organism>